<protein>
    <recommendedName>
        <fullName evidence="15">PHD-type domain-containing protein</fullName>
    </recommendedName>
</protein>
<accession>A0A182QK01</accession>
<dbReference type="VEuPathDB" id="VectorBase:AFAF011804"/>
<feature type="region of interest" description="Disordered" evidence="14">
    <location>
        <begin position="206"/>
        <end position="252"/>
    </location>
</feature>
<reference evidence="17" key="1">
    <citation type="submission" date="2014-01" db="EMBL/GenBank/DDBJ databases">
        <title>The Genome Sequence of Anopheles farauti FAR1 (V2).</title>
        <authorList>
            <consortium name="The Broad Institute Genomics Platform"/>
            <person name="Neafsey D.E."/>
            <person name="Besansky N."/>
            <person name="Howell P."/>
            <person name="Walton C."/>
            <person name="Young S.K."/>
            <person name="Zeng Q."/>
            <person name="Gargeya S."/>
            <person name="Fitzgerald M."/>
            <person name="Haas B."/>
            <person name="Abouelleil A."/>
            <person name="Allen A.W."/>
            <person name="Alvarado L."/>
            <person name="Arachchi H.M."/>
            <person name="Berlin A.M."/>
            <person name="Chapman S.B."/>
            <person name="Gainer-Dewar J."/>
            <person name="Goldberg J."/>
            <person name="Griggs A."/>
            <person name="Gujja S."/>
            <person name="Hansen M."/>
            <person name="Howarth C."/>
            <person name="Imamovic A."/>
            <person name="Ireland A."/>
            <person name="Larimer J."/>
            <person name="McCowan C."/>
            <person name="Murphy C."/>
            <person name="Pearson M."/>
            <person name="Poon T.W."/>
            <person name="Priest M."/>
            <person name="Roberts A."/>
            <person name="Saif S."/>
            <person name="Shea T."/>
            <person name="Sisk P."/>
            <person name="Sykes S."/>
            <person name="Wortman J."/>
            <person name="Nusbaum C."/>
            <person name="Birren B."/>
        </authorList>
    </citation>
    <scope>NUCLEOTIDE SEQUENCE [LARGE SCALE GENOMIC DNA]</scope>
    <source>
        <strain evidence="17">FAR1</strain>
    </source>
</reference>
<keyword evidence="8" id="KW-0862">Zinc</keyword>
<keyword evidence="4" id="KW-0547">Nucleotide-binding</keyword>
<comment type="catalytic activity">
    <reaction evidence="13">
        <text>ATP + H2O = ADP + phosphate + H(+)</text>
        <dbReference type="Rhea" id="RHEA:13065"/>
        <dbReference type="ChEBI" id="CHEBI:15377"/>
        <dbReference type="ChEBI" id="CHEBI:15378"/>
        <dbReference type="ChEBI" id="CHEBI:30616"/>
        <dbReference type="ChEBI" id="CHEBI:43474"/>
        <dbReference type="ChEBI" id="CHEBI:456216"/>
        <dbReference type="EC" id="3.6.4.12"/>
    </reaction>
</comment>
<dbReference type="InterPro" id="IPR025766">
    <property type="entry name" value="ADD"/>
</dbReference>
<feature type="compositionally biased region" description="Basic and acidic residues" evidence="14">
    <location>
        <begin position="1067"/>
        <end position="1084"/>
    </location>
</feature>
<dbReference type="CDD" id="cd11726">
    <property type="entry name" value="ADDz_ATRX"/>
    <property type="match status" value="1"/>
</dbReference>
<feature type="region of interest" description="Disordered" evidence="14">
    <location>
        <begin position="902"/>
        <end position="1191"/>
    </location>
</feature>
<feature type="compositionally biased region" description="Polar residues" evidence="14">
    <location>
        <begin position="1127"/>
        <end position="1141"/>
    </location>
</feature>
<feature type="domain" description="PHD-type" evidence="15">
    <location>
        <begin position="37"/>
        <end position="175"/>
    </location>
</feature>
<dbReference type="Pfam" id="PF17981">
    <property type="entry name" value="ADD_ATRX"/>
    <property type="match status" value="1"/>
</dbReference>
<proteinExistence type="inferred from homology"/>
<dbReference type="GO" id="GO:0003678">
    <property type="term" value="F:DNA helicase activity"/>
    <property type="evidence" value="ECO:0007669"/>
    <property type="project" value="UniProtKB-EC"/>
</dbReference>
<evidence type="ECO:0000256" key="1">
    <source>
        <dbReference type="ARBA" id="ARBA00004123"/>
    </source>
</evidence>
<dbReference type="EnsemblMetazoa" id="AFAF011804-RA">
    <property type="protein sequence ID" value="AFAF011804-PA"/>
    <property type="gene ID" value="AFAF011804"/>
</dbReference>
<evidence type="ECO:0000256" key="5">
    <source>
        <dbReference type="ARBA" id="ARBA00022763"/>
    </source>
</evidence>
<dbReference type="Gene3D" id="3.30.40.10">
    <property type="entry name" value="Zinc/RING finger domain, C3HC4 (zinc finger)"/>
    <property type="match status" value="1"/>
</dbReference>
<keyword evidence="17" id="KW-1185">Reference proteome</keyword>
<evidence type="ECO:0000256" key="12">
    <source>
        <dbReference type="ARBA" id="ARBA00023242"/>
    </source>
</evidence>
<sequence>MESDRMPAEFYDEDGFRLAFENDTESEEKQYFMRAFPNVSKIAERRIHCTSCNVHIGTAPVSEAIIRMHPVLRVTHCRSCHAFYNSGEFDKGEDGSELYCRWCGQGGEVYCCSKCPYVFCKSCIVRNLSRACVQDIVRNENWHCFSCAPRIMWHLRAQHWALENFIEKQKKAIKNQQLSSNTISALMKQDSTSCCPGKGIHRWKGNTAAGGATPQAAPSPASTAPAAGAKKTGTKRPYTVGTTPDTPLAQPVVSIPPLKHSILGELDLSGELLLSSATKSVSSPAAASASGTSSRNALTNALKKQTKMAPKPASEMKRQSPQSVPPAKKKRLGNNEVVCTPDIMSMFTGGEEGAAGAGTSQTRPAIVTVGAKTPGTVTAASLASLPGGTAAGAPPPKNGGPKPKAILHQSMPRNLAVSVTTNRMAGAATTLDQEPMLQTVRVSSTTPRQANANTPVYHTIGGYRIDLHTASQQGTYRLPNGKLIQVRKQTSDAGRGDSAPGDATATGEPSSQVQFAISAAVQPSSVVPISTIAGVAQQPNAGGHGQQPILNLLRGLVNGPHTDSALGNARKDFEAKLLAGVEICHHIIGKIYSLTNSNSFKNIRNLRDLKELFIHLSYLLTYGIGRFKTLQERCVEDVKKMGFTKPSDFVMMGEKINNRNPEDDNSDDDDDCEIIEQNTTVIEVDSDEEAAAAASRVEEAVRAEKEAADSAPVALDEAAPSTVPPSAPVTQCEGSMTLTVGQITVAWKVAGVVDQEQTGPAAGDAAENVTEGDESNTEPGKSVPAATDGDVVEVIEMMDENDSATTDQDELLELNVDELLAKNDVNQAAEAASSGNALNESGKDEVELIEISDKEVSELLDIHATDNNVLLANVALKTVSNQKEPATDKMEMDDVPQKDTVTKGLSMSEHEENSCTDASKASDVMKQKEKKECTGEKQEEGPVATAVQDMSPQEKGTAVESETNNDVSILDDIEQSSKGSSSEILNLMDAADDSYHSDSSDLQYGTEYLVQDAEEELTKATAAEGSDGTEKSSSDAKPVEVTHDDHLQPAVSQGDSEMVDLTGIETAADKEETASNVGDKERSVVSDGGDVLQDSKEGPEVDTLPKPDEKKSSQEEDVQNVAEKSTDSLQSEQNASPSESRQAVVAEEKSDEAMVADEIPAVKLISEEPSSARVGSSVKVDDSDKAMPSGE</sequence>
<dbReference type="GO" id="GO:0031297">
    <property type="term" value="P:replication fork processing"/>
    <property type="evidence" value="ECO:0007669"/>
    <property type="project" value="TreeGrafter"/>
</dbReference>
<evidence type="ECO:0000256" key="2">
    <source>
        <dbReference type="ARBA" id="ARBA00007025"/>
    </source>
</evidence>
<dbReference type="InterPro" id="IPR011011">
    <property type="entry name" value="Znf_FYVE_PHD"/>
</dbReference>
<evidence type="ECO:0000256" key="4">
    <source>
        <dbReference type="ARBA" id="ARBA00022741"/>
    </source>
</evidence>
<dbReference type="InterPro" id="IPR041430">
    <property type="entry name" value="ADD_ATRX"/>
</dbReference>
<keyword evidence="12" id="KW-0539">Nucleus</keyword>
<dbReference type="GO" id="GO:0005524">
    <property type="term" value="F:ATP binding"/>
    <property type="evidence" value="ECO:0007669"/>
    <property type="project" value="UniProtKB-KW"/>
</dbReference>
<evidence type="ECO:0000256" key="9">
    <source>
        <dbReference type="ARBA" id="ARBA00022840"/>
    </source>
</evidence>
<keyword evidence="7" id="KW-0378">Hydrolase</keyword>
<dbReference type="STRING" id="69004.A0A182QK01"/>
<feature type="region of interest" description="Disordered" evidence="14">
    <location>
        <begin position="758"/>
        <end position="787"/>
    </location>
</feature>
<dbReference type="InterPro" id="IPR052131">
    <property type="entry name" value="ATRX_domain-containing"/>
</dbReference>
<evidence type="ECO:0000313" key="17">
    <source>
        <dbReference type="Proteomes" id="UP000075886"/>
    </source>
</evidence>
<dbReference type="SUPFAM" id="SSF57903">
    <property type="entry name" value="FYVE/PHD zinc finger"/>
    <property type="match status" value="1"/>
</dbReference>
<dbReference type="GO" id="GO:0016787">
    <property type="term" value="F:hydrolase activity"/>
    <property type="evidence" value="ECO:0007669"/>
    <property type="project" value="UniProtKB-KW"/>
</dbReference>
<dbReference type="GO" id="GO:0031490">
    <property type="term" value="F:chromatin DNA binding"/>
    <property type="evidence" value="ECO:0007669"/>
    <property type="project" value="TreeGrafter"/>
</dbReference>
<evidence type="ECO:0000259" key="15">
    <source>
        <dbReference type="PROSITE" id="PS51533"/>
    </source>
</evidence>
<feature type="region of interest" description="Disordered" evidence="14">
    <location>
        <begin position="302"/>
        <end position="335"/>
    </location>
</feature>
<dbReference type="AlphaFoldDB" id="A0A182QK01"/>
<keyword evidence="5" id="KW-0227">DNA damage</keyword>
<dbReference type="GO" id="GO:0006281">
    <property type="term" value="P:DNA repair"/>
    <property type="evidence" value="ECO:0007669"/>
    <property type="project" value="UniProtKB-KW"/>
</dbReference>
<keyword evidence="3" id="KW-0479">Metal-binding</keyword>
<keyword evidence="9" id="KW-0067">ATP-binding</keyword>
<name>A0A182QK01_9DIPT</name>
<feature type="compositionally biased region" description="Basic and acidic residues" evidence="14">
    <location>
        <begin position="1093"/>
        <end position="1114"/>
    </location>
</feature>
<feature type="compositionally biased region" description="Low complexity" evidence="14">
    <location>
        <begin position="207"/>
        <end position="231"/>
    </location>
</feature>
<keyword evidence="11" id="KW-0234">DNA repair</keyword>
<evidence type="ECO:0000256" key="13">
    <source>
        <dbReference type="ARBA" id="ARBA00047995"/>
    </source>
</evidence>
<comment type="subcellular location">
    <subcellularLocation>
        <location evidence="1">Nucleus</location>
    </subcellularLocation>
</comment>
<dbReference type="Proteomes" id="UP000075886">
    <property type="component" value="Unassembled WGS sequence"/>
</dbReference>
<evidence type="ECO:0000313" key="16">
    <source>
        <dbReference type="EnsemblMetazoa" id="AFAF011804-PA"/>
    </source>
</evidence>
<dbReference type="InterPro" id="IPR013083">
    <property type="entry name" value="Znf_RING/FYVE/PHD"/>
</dbReference>
<evidence type="ECO:0000256" key="6">
    <source>
        <dbReference type="ARBA" id="ARBA00022771"/>
    </source>
</evidence>
<dbReference type="PANTHER" id="PTHR46357:SF1">
    <property type="entry name" value="TRANSCRIPTIONAL REGULATOR ATRX"/>
    <property type="match status" value="1"/>
</dbReference>
<keyword evidence="6" id="KW-0863">Zinc-finger</keyword>
<evidence type="ECO:0000256" key="8">
    <source>
        <dbReference type="ARBA" id="ARBA00022833"/>
    </source>
</evidence>
<evidence type="ECO:0000256" key="11">
    <source>
        <dbReference type="ARBA" id="ARBA00023204"/>
    </source>
</evidence>
<feature type="region of interest" description="Disordered" evidence="14">
    <location>
        <begin position="702"/>
        <end position="728"/>
    </location>
</feature>
<dbReference type="EMBL" id="AXCN02001106">
    <property type="status" value="NOT_ANNOTATED_CDS"/>
    <property type="molecule type" value="Genomic_DNA"/>
</dbReference>
<keyword evidence="10" id="KW-0238">DNA-binding</keyword>
<dbReference type="PROSITE" id="PS51533">
    <property type="entry name" value="ADD"/>
    <property type="match status" value="1"/>
</dbReference>
<reference evidence="16" key="2">
    <citation type="submission" date="2020-05" db="UniProtKB">
        <authorList>
            <consortium name="EnsemblMetazoa"/>
        </authorList>
    </citation>
    <scope>IDENTIFICATION</scope>
    <source>
        <strain evidence="16">FAR1</strain>
    </source>
</reference>
<feature type="region of interest" description="Disordered" evidence="14">
    <location>
        <begin position="488"/>
        <end position="510"/>
    </location>
</feature>
<evidence type="ECO:0000256" key="10">
    <source>
        <dbReference type="ARBA" id="ARBA00023125"/>
    </source>
</evidence>
<comment type="similarity">
    <text evidence="2">Belongs to the SNF2/RAD54 helicase family.</text>
</comment>
<dbReference type="GO" id="GO:0010468">
    <property type="term" value="P:regulation of gene expression"/>
    <property type="evidence" value="ECO:0007669"/>
    <property type="project" value="UniProtKB-ARBA"/>
</dbReference>
<dbReference type="GO" id="GO:0006338">
    <property type="term" value="P:chromatin remodeling"/>
    <property type="evidence" value="ECO:0007669"/>
    <property type="project" value="TreeGrafter"/>
</dbReference>
<evidence type="ECO:0000256" key="14">
    <source>
        <dbReference type="SAM" id="MobiDB-lite"/>
    </source>
</evidence>
<feature type="compositionally biased region" description="Basic and acidic residues" evidence="14">
    <location>
        <begin position="1028"/>
        <end position="1047"/>
    </location>
</feature>
<feature type="compositionally biased region" description="Basic and acidic residues" evidence="14">
    <location>
        <begin position="923"/>
        <end position="940"/>
    </location>
</feature>
<evidence type="ECO:0000256" key="7">
    <source>
        <dbReference type="ARBA" id="ARBA00022801"/>
    </source>
</evidence>
<evidence type="ECO:0000256" key="3">
    <source>
        <dbReference type="ARBA" id="ARBA00022723"/>
    </source>
</evidence>
<dbReference type="GO" id="GO:0005634">
    <property type="term" value="C:nucleus"/>
    <property type="evidence" value="ECO:0007669"/>
    <property type="project" value="UniProtKB-SubCell"/>
</dbReference>
<organism evidence="16 17">
    <name type="scientific">Anopheles farauti</name>
    <dbReference type="NCBI Taxonomy" id="69004"/>
    <lineage>
        <taxon>Eukaryota</taxon>
        <taxon>Metazoa</taxon>
        <taxon>Ecdysozoa</taxon>
        <taxon>Arthropoda</taxon>
        <taxon>Hexapoda</taxon>
        <taxon>Insecta</taxon>
        <taxon>Pterygota</taxon>
        <taxon>Neoptera</taxon>
        <taxon>Endopterygota</taxon>
        <taxon>Diptera</taxon>
        <taxon>Nematocera</taxon>
        <taxon>Culicoidea</taxon>
        <taxon>Culicidae</taxon>
        <taxon>Anophelinae</taxon>
        <taxon>Anopheles</taxon>
    </lineage>
</organism>
<dbReference type="GO" id="GO:0005721">
    <property type="term" value="C:pericentric heterochromatin"/>
    <property type="evidence" value="ECO:0007669"/>
    <property type="project" value="TreeGrafter"/>
</dbReference>
<dbReference type="GO" id="GO:0008270">
    <property type="term" value="F:zinc ion binding"/>
    <property type="evidence" value="ECO:0007669"/>
    <property type="project" value="UniProtKB-KW"/>
</dbReference>
<dbReference type="PANTHER" id="PTHR46357">
    <property type="entry name" value="TRANSCRIPTIONAL REGULATOR ATRX"/>
    <property type="match status" value="1"/>
</dbReference>